<sequence length="138" mass="14508">MKRLTLAILMLAAPDLGAEILVPVRTIRAKEIIGAADFVTKDVSVAGALTEPDDLIGQEARVALYPGRPVRAGDIGPPAIVGRNDIVTLVFAQGPLRIMTEGRSLGRGAAGETVRAMNLSSRTTVTGRIQSDGSIEVY</sequence>
<dbReference type="Gene3D" id="2.30.30.760">
    <property type="match status" value="1"/>
</dbReference>
<comment type="caution">
    <text evidence="6">The sequence shown here is derived from an EMBL/GenBank/DDBJ whole genome shotgun (WGS) entry which is preliminary data.</text>
</comment>
<dbReference type="CDD" id="cd11614">
    <property type="entry name" value="SAF_CpaB_FlgA_like"/>
    <property type="match status" value="1"/>
</dbReference>
<organism evidence="6 7">
    <name type="scientific">Sedimentitalea todarodis</name>
    <dbReference type="NCBI Taxonomy" id="1631240"/>
    <lineage>
        <taxon>Bacteria</taxon>
        <taxon>Pseudomonadati</taxon>
        <taxon>Pseudomonadota</taxon>
        <taxon>Alphaproteobacteria</taxon>
        <taxon>Rhodobacterales</taxon>
        <taxon>Paracoccaceae</taxon>
        <taxon>Sedimentitalea</taxon>
    </lineage>
</organism>
<evidence type="ECO:0000313" key="6">
    <source>
        <dbReference type="EMBL" id="MDU9006587.1"/>
    </source>
</evidence>
<keyword evidence="2" id="KW-0732">Signal</keyword>
<protein>
    <recommendedName>
        <fullName evidence="4">Flagella basal body P-ring formation protein FlgA</fullName>
    </recommendedName>
</protein>
<reference evidence="7" key="1">
    <citation type="submission" date="2023-05" db="EMBL/GenBank/DDBJ databases">
        <title>Sedimentitalea sp. nov. JM2-8.</title>
        <authorList>
            <person name="Huang J."/>
        </authorList>
    </citation>
    <scope>NUCLEOTIDE SEQUENCE [LARGE SCALE GENOMIC DNA]</scope>
    <source>
        <strain evidence="7">KHS03</strain>
    </source>
</reference>
<keyword evidence="4" id="KW-1005">Bacterial flagellum biogenesis</keyword>
<evidence type="ECO:0000256" key="1">
    <source>
        <dbReference type="ARBA" id="ARBA00004418"/>
    </source>
</evidence>
<proteinExistence type="inferred from homology"/>
<dbReference type="Pfam" id="PF13144">
    <property type="entry name" value="ChapFlgA"/>
    <property type="match status" value="1"/>
</dbReference>
<dbReference type="Gene3D" id="3.90.1210.10">
    <property type="entry name" value="Antifreeze-like/N-acetylneuraminic acid synthase C-terminal domain"/>
    <property type="match status" value="1"/>
</dbReference>
<dbReference type="RefSeq" id="WP_316781771.1">
    <property type="nucleotide sequence ID" value="NZ_JASMWN010000026.1"/>
</dbReference>
<keyword evidence="6" id="KW-0282">Flagellum</keyword>
<dbReference type="InterPro" id="IPR013974">
    <property type="entry name" value="SAF"/>
</dbReference>
<comment type="subcellular location">
    <subcellularLocation>
        <location evidence="1 4">Periplasm</location>
    </subcellularLocation>
</comment>
<evidence type="ECO:0000313" key="7">
    <source>
        <dbReference type="Proteomes" id="UP001255416"/>
    </source>
</evidence>
<dbReference type="NCBIfam" id="TIGR03170">
    <property type="entry name" value="flgA_cterm"/>
    <property type="match status" value="1"/>
</dbReference>
<evidence type="ECO:0000256" key="4">
    <source>
        <dbReference type="RuleBase" id="RU362063"/>
    </source>
</evidence>
<dbReference type="EMBL" id="JASMWN010000026">
    <property type="protein sequence ID" value="MDU9006587.1"/>
    <property type="molecule type" value="Genomic_DNA"/>
</dbReference>
<comment type="similarity">
    <text evidence="4">Belongs to the FlgA family.</text>
</comment>
<name>A0ABU3VK75_9RHOB</name>
<keyword evidence="7" id="KW-1185">Reference proteome</keyword>
<keyword evidence="6" id="KW-0966">Cell projection</keyword>
<dbReference type="InterPro" id="IPR039246">
    <property type="entry name" value="Flagellar_FlgA"/>
</dbReference>
<dbReference type="InterPro" id="IPR017585">
    <property type="entry name" value="SAF_FlgA"/>
</dbReference>
<evidence type="ECO:0000256" key="2">
    <source>
        <dbReference type="ARBA" id="ARBA00022729"/>
    </source>
</evidence>
<evidence type="ECO:0000259" key="5">
    <source>
        <dbReference type="SMART" id="SM00858"/>
    </source>
</evidence>
<dbReference type="Proteomes" id="UP001255416">
    <property type="component" value="Unassembled WGS sequence"/>
</dbReference>
<dbReference type="PANTHER" id="PTHR36307:SF1">
    <property type="entry name" value="FLAGELLA BASAL BODY P-RING FORMATION PROTEIN FLGA"/>
    <property type="match status" value="1"/>
</dbReference>
<evidence type="ECO:0000256" key="3">
    <source>
        <dbReference type="ARBA" id="ARBA00022764"/>
    </source>
</evidence>
<accession>A0ABU3VK75</accession>
<comment type="function">
    <text evidence="4">Involved in the assembly process of the P-ring formation. It may associate with FlgF on the rod constituting a structure essential for the P-ring assembly or may act as a modulator protein for the P-ring assembly.</text>
</comment>
<dbReference type="SMART" id="SM00858">
    <property type="entry name" value="SAF"/>
    <property type="match status" value="1"/>
</dbReference>
<gene>
    <name evidence="6" type="primary">flgA</name>
    <name evidence="6" type="ORF">QO231_22375</name>
</gene>
<feature type="domain" description="SAF" evidence="5">
    <location>
        <begin position="18"/>
        <end position="76"/>
    </location>
</feature>
<keyword evidence="3 4" id="KW-0574">Periplasm</keyword>
<keyword evidence="6" id="KW-0969">Cilium</keyword>
<dbReference type="PANTHER" id="PTHR36307">
    <property type="entry name" value="FLAGELLA BASAL BODY P-RING FORMATION PROTEIN FLGA"/>
    <property type="match status" value="1"/>
</dbReference>